<proteinExistence type="predicted"/>
<dbReference type="InterPro" id="IPR016032">
    <property type="entry name" value="Sig_transdc_resp-reg_C-effctor"/>
</dbReference>
<dbReference type="PANTHER" id="PTHR48111">
    <property type="entry name" value="REGULATOR OF RPOS"/>
    <property type="match status" value="1"/>
</dbReference>
<dbReference type="EMBL" id="QWKY01000030">
    <property type="protein sequence ID" value="RIH77819.1"/>
    <property type="molecule type" value="Genomic_DNA"/>
</dbReference>
<dbReference type="InterPro" id="IPR036388">
    <property type="entry name" value="WH-like_DNA-bd_sf"/>
</dbReference>
<protein>
    <submittedName>
        <fullName evidence="6">Transcriptional regulatory protein BaeR</fullName>
    </submittedName>
</protein>
<evidence type="ECO:0000259" key="5">
    <source>
        <dbReference type="PROSITE" id="PS51755"/>
    </source>
</evidence>
<feature type="domain" description="OmpR/PhoB-type" evidence="5">
    <location>
        <begin position="144"/>
        <end position="238"/>
    </location>
</feature>
<organism evidence="6 7">
    <name type="scientific">Meiothermus hypogaeus</name>
    <dbReference type="NCBI Taxonomy" id="884155"/>
    <lineage>
        <taxon>Bacteria</taxon>
        <taxon>Thermotogati</taxon>
        <taxon>Deinococcota</taxon>
        <taxon>Deinococci</taxon>
        <taxon>Thermales</taxon>
        <taxon>Thermaceae</taxon>
        <taxon>Meiothermus</taxon>
    </lineage>
</organism>
<dbReference type="SMART" id="SM00862">
    <property type="entry name" value="Trans_reg_C"/>
    <property type="match status" value="1"/>
</dbReference>
<evidence type="ECO:0000256" key="1">
    <source>
        <dbReference type="ARBA" id="ARBA00023125"/>
    </source>
</evidence>
<dbReference type="SMART" id="SM00448">
    <property type="entry name" value="REC"/>
    <property type="match status" value="1"/>
</dbReference>
<dbReference type="Pfam" id="PF00072">
    <property type="entry name" value="Response_reg"/>
    <property type="match status" value="1"/>
</dbReference>
<dbReference type="PANTHER" id="PTHR48111:SF59">
    <property type="entry name" value="TRANSCRIPTIONAL REGULATORY PROTEIN BAER"/>
    <property type="match status" value="1"/>
</dbReference>
<dbReference type="InterPro" id="IPR011006">
    <property type="entry name" value="CheY-like_superfamily"/>
</dbReference>
<keyword evidence="2" id="KW-0597">Phosphoprotein</keyword>
<keyword evidence="7" id="KW-1185">Reference proteome</keyword>
<evidence type="ECO:0000259" key="4">
    <source>
        <dbReference type="PROSITE" id="PS50110"/>
    </source>
</evidence>
<evidence type="ECO:0000256" key="2">
    <source>
        <dbReference type="PROSITE-ProRule" id="PRU00169"/>
    </source>
</evidence>
<feature type="modified residue" description="4-aspartylphosphate" evidence="2">
    <location>
        <position position="70"/>
    </location>
</feature>
<evidence type="ECO:0000313" key="7">
    <source>
        <dbReference type="Proteomes" id="UP000265443"/>
    </source>
</evidence>
<sequence length="244" mass="27263">MRGLLPFGEGLTMRGTMAGELVLIVEDEARIADVLERYLRAEGFRTERAANGKRALEFWRVAQPDLILMDLMIPEIDGLEVTKRIRRESDVPILMVTARAEDLDRLLGLELGADDYIVKPFNPREVVARVKAVLRRSKGQIRTPQHYQVGRLEIDLEAFQARCRGELLSLTPTQLRLLAALAAHPGKAFTRNEIMDALGDAGADERTINVHIKNLRERLGACGEQLETVRGVGYRLSGLEPGVD</sequence>
<comment type="caution">
    <text evidence="6">The sequence shown here is derived from an EMBL/GenBank/DDBJ whole genome shotgun (WGS) entry which is preliminary data.</text>
</comment>
<dbReference type="Gene3D" id="6.10.250.690">
    <property type="match status" value="1"/>
</dbReference>
<name>A0ABX9MLL2_9DEIN</name>
<dbReference type="SUPFAM" id="SSF52172">
    <property type="entry name" value="CheY-like"/>
    <property type="match status" value="1"/>
</dbReference>
<dbReference type="Pfam" id="PF00486">
    <property type="entry name" value="Trans_reg_C"/>
    <property type="match status" value="1"/>
</dbReference>
<dbReference type="PROSITE" id="PS51755">
    <property type="entry name" value="OMPR_PHOB"/>
    <property type="match status" value="1"/>
</dbReference>
<dbReference type="Gene3D" id="1.10.10.10">
    <property type="entry name" value="Winged helix-like DNA-binding domain superfamily/Winged helix DNA-binding domain"/>
    <property type="match status" value="1"/>
</dbReference>
<dbReference type="InterPro" id="IPR001789">
    <property type="entry name" value="Sig_transdc_resp-reg_receiver"/>
</dbReference>
<dbReference type="Gene3D" id="3.40.50.2300">
    <property type="match status" value="1"/>
</dbReference>
<dbReference type="InterPro" id="IPR001867">
    <property type="entry name" value="OmpR/PhoB-type_DNA-bd"/>
</dbReference>
<dbReference type="SUPFAM" id="SSF46894">
    <property type="entry name" value="C-terminal effector domain of the bipartite response regulators"/>
    <property type="match status" value="1"/>
</dbReference>
<evidence type="ECO:0000256" key="3">
    <source>
        <dbReference type="PROSITE-ProRule" id="PRU01091"/>
    </source>
</evidence>
<keyword evidence="1 3" id="KW-0238">DNA-binding</keyword>
<evidence type="ECO:0000313" key="6">
    <source>
        <dbReference type="EMBL" id="RIH77819.1"/>
    </source>
</evidence>
<dbReference type="CDD" id="cd00383">
    <property type="entry name" value="trans_reg_C"/>
    <property type="match status" value="1"/>
</dbReference>
<dbReference type="Proteomes" id="UP000265443">
    <property type="component" value="Unassembled WGS sequence"/>
</dbReference>
<gene>
    <name evidence="6" type="primary">baeR_2</name>
    <name evidence="6" type="ORF">Mhypo_01849</name>
</gene>
<dbReference type="PROSITE" id="PS50110">
    <property type="entry name" value="RESPONSE_REGULATORY"/>
    <property type="match status" value="1"/>
</dbReference>
<accession>A0ABX9MLL2</accession>
<reference evidence="6 7" key="1">
    <citation type="submission" date="2018-08" db="EMBL/GenBank/DDBJ databases">
        <title>Meiothermus hypogaeus DSM 23238 genome sequencing project.</title>
        <authorList>
            <person name="Da Costa M.S."/>
            <person name="Albuquerque L."/>
            <person name="Raposo P."/>
            <person name="Froufe H.J.C."/>
            <person name="Barroso C.S."/>
            <person name="Egas C."/>
        </authorList>
    </citation>
    <scope>NUCLEOTIDE SEQUENCE [LARGE SCALE GENOMIC DNA]</scope>
    <source>
        <strain evidence="6 7">DSM 23238</strain>
    </source>
</reference>
<feature type="domain" description="Response regulatory" evidence="4">
    <location>
        <begin position="21"/>
        <end position="134"/>
    </location>
</feature>
<feature type="DNA-binding region" description="OmpR/PhoB-type" evidence="3">
    <location>
        <begin position="144"/>
        <end position="238"/>
    </location>
</feature>
<dbReference type="InterPro" id="IPR039420">
    <property type="entry name" value="WalR-like"/>
</dbReference>